<dbReference type="PaxDb" id="5141-EFNCRP00000009232"/>
<dbReference type="Proteomes" id="UP000001805">
    <property type="component" value="Chromosome 7, Linkage Group VII"/>
</dbReference>
<feature type="compositionally biased region" description="Low complexity" evidence="1">
    <location>
        <begin position="529"/>
        <end position="554"/>
    </location>
</feature>
<feature type="region of interest" description="Disordered" evidence="1">
    <location>
        <begin position="472"/>
        <end position="628"/>
    </location>
</feature>
<reference evidence="2 3" key="1">
    <citation type="journal article" date="2003" name="Nature">
        <title>The genome sequence of the filamentous fungus Neurospora crassa.</title>
        <authorList>
            <person name="Galagan J.E."/>
            <person name="Calvo S.E."/>
            <person name="Borkovich K.A."/>
            <person name="Selker E.U."/>
            <person name="Read N.D."/>
            <person name="Jaffe D."/>
            <person name="FitzHugh W."/>
            <person name="Ma L.J."/>
            <person name="Smirnov S."/>
            <person name="Purcell S."/>
            <person name="Rehman B."/>
            <person name="Elkins T."/>
            <person name="Engels R."/>
            <person name="Wang S."/>
            <person name="Nielsen C.B."/>
            <person name="Butler J."/>
            <person name="Endrizzi M."/>
            <person name="Qui D."/>
            <person name="Ianakiev P."/>
            <person name="Bell-Pedersen D."/>
            <person name="Nelson M.A."/>
            <person name="Werner-Washburne M."/>
            <person name="Selitrennikoff C.P."/>
            <person name="Kinsey J.A."/>
            <person name="Braun E.L."/>
            <person name="Zelter A."/>
            <person name="Schulte U."/>
            <person name="Kothe G.O."/>
            <person name="Jedd G."/>
            <person name="Mewes W."/>
            <person name="Staben C."/>
            <person name="Marcotte E."/>
            <person name="Greenberg D."/>
            <person name="Roy A."/>
            <person name="Foley K."/>
            <person name="Naylor J."/>
            <person name="Stange-Thomann N."/>
            <person name="Barrett R."/>
            <person name="Gnerre S."/>
            <person name="Kamal M."/>
            <person name="Kamvysselis M."/>
            <person name="Mauceli E."/>
            <person name="Bielke C."/>
            <person name="Rudd S."/>
            <person name="Frishman D."/>
            <person name="Krystofova S."/>
            <person name="Rasmussen C."/>
            <person name="Metzenberg R.L."/>
            <person name="Perkins D.D."/>
            <person name="Kroken S."/>
            <person name="Cogoni C."/>
            <person name="Macino G."/>
            <person name="Catcheside D."/>
            <person name="Li W."/>
            <person name="Pratt R.J."/>
            <person name="Osmani S.A."/>
            <person name="DeSouza C.P."/>
            <person name="Glass L."/>
            <person name="Orbach M.J."/>
            <person name="Berglund J.A."/>
            <person name="Voelker R."/>
            <person name="Yarden O."/>
            <person name="Plamann M."/>
            <person name="Seiler S."/>
            <person name="Dunlap J."/>
            <person name="Radford A."/>
            <person name="Aramayo R."/>
            <person name="Natvig D.O."/>
            <person name="Alex L.A."/>
            <person name="Mannhaupt G."/>
            <person name="Ebbole D.J."/>
            <person name="Freitag M."/>
            <person name="Paulsen I."/>
            <person name="Sachs M.S."/>
            <person name="Lander E.S."/>
            <person name="Nusbaum C."/>
            <person name="Birren B."/>
        </authorList>
    </citation>
    <scope>NUCLEOTIDE SEQUENCE [LARGE SCALE GENOMIC DNA]</scope>
    <source>
        <strain evidence="3">ATCC 24698 / 74-OR23-1A / CBS 708.71 / DSM 1257 / FGSC 987</strain>
    </source>
</reference>
<name>Q7S0L8_NEUCR</name>
<feature type="region of interest" description="Disordered" evidence="1">
    <location>
        <begin position="214"/>
        <end position="283"/>
    </location>
</feature>
<dbReference type="AlphaFoldDB" id="Q7S0L8"/>
<dbReference type="KEGG" id="ncr:NCU09459"/>
<gene>
    <name evidence="2" type="ORF">NCU09459</name>
</gene>
<dbReference type="OMA" id="KFEARIF"/>
<dbReference type="STRING" id="367110.Q7S0L8"/>
<protein>
    <submittedName>
        <fullName evidence="2">Uncharacterized protein</fullName>
    </submittedName>
</protein>
<feature type="compositionally biased region" description="Gly residues" evidence="1">
    <location>
        <begin position="577"/>
        <end position="589"/>
    </location>
</feature>
<dbReference type="OrthoDB" id="5417628at2759"/>
<organism evidence="2 3">
    <name type="scientific">Neurospora crassa (strain ATCC 24698 / 74-OR23-1A / CBS 708.71 / DSM 1257 / FGSC 987)</name>
    <dbReference type="NCBI Taxonomy" id="367110"/>
    <lineage>
        <taxon>Eukaryota</taxon>
        <taxon>Fungi</taxon>
        <taxon>Dikarya</taxon>
        <taxon>Ascomycota</taxon>
        <taxon>Pezizomycotina</taxon>
        <taxon>Sordariomycetes</taxon>
        <taxon>Sordariomycetidae</taxon>
        <taxon>Sordariales</taxon>
        <taxon>Sordariaceae</taxon>
        <taxon>Neurospora</taxon>
    </lineage>
</organism>
<sequence>MRYDDWDVILFPTGRDGKIPIKEFKVQCHVVPDQELAHMHGQAGLPVMTCFIPSLPAGSPFQISMHAWKAPDISLFTKTYSRHTEFVKFEARIFIDGRLVASTAFDRKVNGPHLIADTFEYAKTGERERLKFPIFRRELLYESHWSPGDDLGRIKVLISEGFPRDSRTVPFERVKNVVAFSFQHAPLELLENNSIAWPNPSMWRTPTYIANVPVPTYQPDDGINSHAHSPHRPKKSSQSPGFPTPITTHGVFQPHLPPTSYGGTQTLQMPYAPRDANTGSGSSFPYSDPFTEPPYMDWMGSMGHSSWQSGMRQGIQQQSSDETMPDYGAGPNRDQPEAMHVSGNSMDDEHPTSMKVPTNTPTTVPPPAEDMTTGVHFPSMSTHMPSIPSDMASCFTNTLLNQPMPLPLQPHQMPLPSSDVKSRKENRFLTISGSNLSSTYSTPTADHSDIRNFSQPVFSQCPIASNLSQMVSSMDGAGSSSDSPSLQSMFSVAGSHQDSPKQAECVSNSNLYGGHASGPNPAGFPPSLPSNLGSNFSSNLTSNSTSNHSTNSNSNPPPGPIPFGVRSESSLNAGLGSAQGHGNGHGYGHGSDTAVGNGNGYVKRTRNFTPASTKAIDEEDEPRRASPQMRVRDYAKEYGLEQNMLEL</sequence>
<dbReference type="GeneID" id="3874251"/>
<dbReference type="EMBL" id="CM002242">
    <property type="protein sequence ID" value="EAA28868.1"/>
    <property type="molecule type" value="Genomic_DNA"/>
</dbReference>
<dbReference type="VEuPathDB" id="FungiDB:NCU09459"/>
<feature type="compositionally biased region" description="Low complexity" evidence="1">
    <location>
        <begin position="472"/>
        <end position="491"/>
    </location>
</feature>
<dbReference type="RefSeq" id="XP_958104.1">
    <property type="nucleotide sequence ID" value="XM_953011.1"/>
</dbReference>
<dbReference type="HOGENOM" id="CLU_018143_0_0_1"/>
<dbReference type="InParanoid" id="Q7S0L8"/>
<feature type="compositionally biased region" description="Polar residues" evidence="1">
    <location>
        <begin position="236"/>
        <end position="247"/>
    </location>
</feature>
<feature type="compositionally biased region" description="Polar residues" evidence="1">
    <location>
        <begin position="306"/>
        <end position="322"/>
    </location>
</feature>
<accession>Q7S0L8</accession>
<keyword evidence="3" id="KW-1185">Reference proteome</keyword>
<evidence type="ECO:0000313" key="3">
    <source>
        <dbReference type="Proteomes" id="UP000001805"/>
    </source>
</evidence>
<evidence type="ECO:0000256" key="1">
    <source>
        <dbReference type="SAM" id="MobiDB-lite"/>
    </source>
</evidence>
<evidence type="ECO:0000313" key="2">
    <source>
        <dbReference type="EMBL" id="EAA28868.1"/>
    </source>
</evidence>
<feature type="region of interest" description="Disordered" evidence="1">
    <location>
        <begin position="306"/>
        <end position="368"/>
    </location>
</feature>
<proteinExistence type="predicted"/>